<dbReference type="EMBL" id="BK032514">
    <property type="protein sequence ID" value="DAF45568.1"/>
    <property type="molecule type" value="Genomic_DNA"/>
</dbReference>
<sequence>MKFFTNLTILCRFSKITVILSEQSQKRIRL</sequence>
<protein>
    <submittedName>
        <fullName evidence="1">Uncharacterized protein</fullName>
    </submittedName>
</protein>
<accession>A0A8S5S3R4</accession>
<proteinExistence type="predicted"/>
<evidence type="ECO:0000313" key="1">
    <source>
        <dbReference type="EMBL" id="DAF45568.1"/>
    </source>
</evidence>
<reference evidence="1" key="1">
    <citation type="journal article" date="2021" name="Proc. Natl. Acad. Sci. U.S.A.">
        <title>A Catalog of Tens of Thousands of Viruses from Human Metagenomes Reveals Hidden Associations with Chronic Diseases.</title>
        <authorList>
            <person name="Tisza M.J."/>
            <person name="Buck C.B."/>
        </authorList>
    </citation>
    <scope>NUCLEOTIDE SEQUENCE</scope>
    <source>
        <strain evidence="1">CtBLh2</strain>
    </source>
</reference>
<name>A0A8S5S3R4_9CAUD</name>
<organism evidence="1">
    <name type="scientific">Siphoviridae sp. ctBLh2</name>
    <dbReference type="NCBI Taxonomy" id="2827803"/>
    <lineage>
        <taxon>Viruses</taxon>
        <taxon>Duplodnaviria</taxon>
        <taxon>Heunggongvirae</taxon>
        <taxon>Uroviricota</taxon>
        <taxon>Caudoviricetes</taxon>
    </lineage>
</organism>